<feature type="region of interest" description="Disordered" evidence="1">
    <location>
        <begin position="1"/>
        <end position="25"/>
    </location>
</feature>
<sequence length="161" mass="17754">MPKGQLAAAASSSSPKSLNNPNQGTRLLPPVEWSSSVRLSLVARLSLLARRTLTPGCSYLRTHRSLKSQDVFDSSSKSFVSSLTDKGATTCMVQQSNYEESWLGSSSCDRRSDDPQVARIWPHEGLDECHDAIVEDGALSNTPHRVSIEDKSRHKQDRDIE</sequence>
<dbReference type="KEGG" id="cmos:111448226"/>
<feature type="compositionally biased region" description="Polar residues" evidence="1">
    <location>
        <begin position="15"/>
        <end position="25"/>
    </location>
</feature>
<evidence type="ECO:0000256" key="1">
    <source>
        <dbReference type="SAM" id="MobiDB-lite"/>
    </source>
</evidence>
<dbReference type="AlphaFoldDB" id="A0A6J1FT43"/>
<proteinExistence type="predicted"/>
<evidence type="ECO:0000313" key="2">
    <source>
        <dbReference type="Proteomes" id="UP000504609"/>
    </source>
</evidence>
<name>A0A6J1FT43_CUCMO</name>
<gene>
    <name evidence="3" type="primary">LOC111448226</name>
</gene>
<feature type="region of interest" description="Disordered" evidence="1">
    <location>
        <begin position="140"/>
        <end position="161"/>
    </location>
</feature>
<protein>
    <submittedName>
        <fullName evidence="3">Uncharacterized protein LOC111448226</fullName>
    </submittedName>
</protein>
<organism evidence="2 3">
    <name type="scientific">Cucurbita moschata</name>
    <name type="common">Winter crookneck squash</name>
    <name type="synonym">Cucurbita pepo var. moschata</name>
    <dbReference type="NCBI Taxonomy" id="3662"/>
    <lineage>
        <taxon>Eukaryota</taxon>
        <taxon>Viridiplantae</taxon>
        <taxon>Streptophyta</taxon>
        <taxon>Embryophyta</taxon>
        <taxon>Tracheophyta</taxon>
        <taxon>Spermatophyta</taxon>
        <taxon>Magnoliopsida</taxon>
        <taxon>eudicotyledons</taxon>
        <taxon>Gunneridae</taxon>
        <taxon>Pentapetalae</taxon>
        <taxon>rosids</taxon>
        <taxon>fabids</taxon>
        <taxon>Cucurbitales</taxon>
        <taxon>Cucurbitaceae</taxon>
        <taxon>Cucurbiteae</taxon>
        <taxon>Cucurbita</taxon>
    </lineage>
</organism>
<reference evidence="3" key="1">
    <citation type="submission" date="2025-08" db="UniProtKB">
        <authorList>
            <consortium name="RefSeq"/>
        </authorList>
    </citation>
    <scope>IDENTIFICATION</scope>
    <source>
        <tissue evidence="3">Young leaves</tissue>
    </source>
</reference>
<dbReference type="GeneID" id="111448226"/>
<keyword evidence="2" id="KW-1185">Reference proteome</keyword>
<evidence type="ECO:0000313" key="3">
    <source>
        <dbReference type="RefSeq" id="XP_022943467.1"/>
    </source>
</evidence>
<dbReference type="RefSeq" id="XP_022943467.1">
    <property type="nucleotide sequence ID" value="XM_023087699.1"/>
</dbReference>
<accession>A0A6J1FT43</accession>
<feature type="compositionally biased region" description="Basic and acidic residues" evidence="1">
    <location>
        <begin position="146"/>
        <end position="161"/>
    </location>
</feature>
<dbReference type="Proteomes" id="UP000504609">
    <property type="component" value="Unplaced"/>
</dbReference>